<sequence length="153" mass="16925">MAKLAILGAILGALLVMSRAVTANRATITTVNVDEPENQGRRGGSCYEQVQRQGLEHCEQLFEDAMMYGGQGGQGGQGECMSEMMQSRHFRPCCQQLRQMDDRCRCEGVRQVVRQQMGEIRGQGSQGMMRCASNLPNMCGFGPQHCDIRAISY</sequence>
<dbReference type="InterPro" id="IPR036312">
    <property type="entry name" value="Bifun_inhib/LTP/seed_sf"/>
</dbReference>
<dbReference type="PANTHER" id="PTHR35496">
    <property type="entry name" value="2S SEED STORAGE PROTEIN 1-RELATED"/>
    <property type="match status" value="1"/>
</dbReference>
<keyword evidence="8" id="KW-1185">Reference proteome</keyword>
<protein>
    <recommendedName>
        <fullName evidence="6">Bifunctional inhibitor/plant lipid transfer protein/seed storage helical domain-containing protein</fullName>
    </recommendedName>
</protein>
<dbReference type="PANTHER" id="PTHR35496:SF20">
    <property type="entry name" value="2S SEED STORAGE PROTEIN 1-RELATED"/>
    <property type="match status" value="1"/>
</dbReference>
<keyword evidence="2" id="KW-0758">Storage protein</keyword>
<dbReference type="SMART" id="SM00499">
    <property type="entry name" value="AAI"/>
    <property type="match status" value="1"/>
</dbReference>
<keyword evidence="5" id="KW-0732">Signal</keyword>
<evidence type="ECO:0000259" key="6">
    <source>
        <dbReference type="SMART" id="SM00499"/>
    </source>
</evidence>
<evidence type="ECO:0000256" key="2">
    <source>
        <dbReference type="ARBA" id="ARBA00022761"/>
    </source>
</evidence>
<feature type="signal peptide" evidence="5">
    <location>
        <begin position="1"/>
        <end position="23"/>
    </location>
</feature>
<reference evidence="7 8" key="1">
    <citation type="submission" date="2024-11" db="EMBL/GenBank/DDBJ databases">
        <title>Chromosome-level genome assembly of Eucalyptus globulus Labill. provides insights into its genome evolution.</title>
        <authorList>
            <person name="Li X."/>
        </authorList>
    </citation>
    <scope>NUCLEOTIDE SEQUENCE [LARGE SCALE GENOMIC DNA]</scope>
    <source>
        <strain evidence="7">CL2024</strain>
        <tissue evidence="7">Fresh tender leaves</tissue>
    </source>
</reference>
<comment type="caution">
    <text evidence="7">The sequence shown here is derived from an EMBL/GenBank/DDBJ whole genome shotgun (WGS) entry which is preliminary data.</text>
</comment>
<evidence type="ECO:0000256" key="5">
    <source>
        <dbReference type="SAM" id="SignalP"/>
    </source>
</evidence>
<dbReference type="GO" id="GO:0045735">
    <property type="term" value="F:nutrient reservoir activity"/>
    <property type="evidence" value="ECO:0007669"/>
    <property type="project" value="UniProtKB-KW"/>
</dbReference>
<evidence type="ECO:0000256" key="1">
    <source>
        <dbReference type="ARBA" id="ARBA00008262"/>
    </source>
</evidence>
<keyword evidence="3" id="KW-0708">Seed storage protein</keyword>
<gene>
    <name evidence="7" type="ORF">ACJRO7_023021</name>
</gene>
<dbReference type="InterPro" id="IPR016140">
    <property type="entry name" value="Bifunc_inhib/LTP/seed_store"/>
</dbReference>
<accession>A0ABD3K1K1</accession>
<dbReference type="Pfam" id="PF00234">
    <property type="entry name" value="Tryp_alpha_amyl"/>
    <property type="match status" value="1"/>
</dbReference>
<comment type="similarity">
    <text evidence="1">Belongs to the 2S seed storage albumins family.</text>
</comment>
<dbReference type="InterPro" id="IPR000617">
    <property type="entry name" value="Napin/2SS/CON"/>
</dbReference>
<dbReference type="AlphaFoldDB" id="A0ABD3K1K1"/>
<evidence type="ECO:0000256" key="4">
    <source>
        <dbReference type="ARBA" id="ARBA00023157"/>
    </source>
</evidence>
<organism evidence="7 8">
    <name type="scientific">Eucalyptus globulus</name>
    <name type="common">Tasmanian blue gum</name>
    <dbReference type="NCBI Taxonomy" id="34317"/>
    <lineage>
        <taxon>Eukaryota</taxon>
        <taxon>Viridiplantae</taxon>
        <taxon>Streptophyta</taxon>
        <taxon>Embryophyta</taxon>
        <taxon>Tracheophyta</taxon>
        <taxon>Spermatophyta</taxon>
        <taxon>Magnoliopsida</taxon>
        <taxon>eudicotyledons</taxon>
        <taxon>Gunneridae</taxon>
        <taxon>Pentapetalae</taxon>
        <taxon>rosids</taxon>
        <taxon>malvids</taxon>
        <taxon>Myrtales</taxon>
        <taxon>Myrtaceae</taxon>
        <taxon>Myrtoideae</taxon>
        <taxon>Eucalypteae</taxon>
        <taxon>Eucalyptus</taxon>
    </lineage>
</organism>
<dbReference type="EMBL" id="JBJKBG010000006">
    <property type="protein sequence ID" value="KAL3733588.1"/>
    <property type="molecule type" value="Genomic_DNA"/>
</dbReference>
<evidence type="ECO:0000313" key="8">
    <source>
        <dbReference type="Proteomes" id="UP001634007"/>
    </source>
</evidence>
<dbReference type="Proteomes" id="UP001634007">
    <property type="component" value="Unassembled WGS sequence"/>
</dbReference>
<feature type="chain" id="PRO_5044784029" description="Bifunctional inhibitor/plant lipid transfer protein/seed storage helical domain-containing protein" evidence="5">
    <location>
        <begin position="24"/>
        <end position="153"/>
    </location>
</feature>
<proteinExistence type="inferred from homology"/>
<dbReference type="SUPFAM" id="SSF47699">
    <property type="entry name" value="Bifunctional inhibitor/lipid-transfer protein/seed storage 2S albumin"/>
    <property type="match status" value="1"/>
</dbReference>
<name>A0ABD3K1K1_EUCGL</name>
<evidence type="ECO:0000313" key="7">
    <source>
        <dbReference type="EMBL" id="KAL3733588.1"/>
    </source>
</evidence>
<evidence type="ECO:0000256" key="3">
    <source>
        <dbReference type="ARBA" id="ARBA00023129"/>
    </source>
</evidence>
<keyword evidence="4" id="KW-1015">Disulfide bond</keyword>
<dbReference type="Gene3D" id="1.10.110.10">
    <property type="entry name" value="Plant lipid-transfer and hydrophobic proteins"/>
    <property type="match status" value="1"/>
</dbReference>
<feature type="domain" description="Bifunctional inhibitor/plant lipid transfer protein/seed storage helical" evidence="6">
    <location>
        <begin position="46"/>
        <end position="146"/>
    </location>
</feature>